<accession>A0AAD7GB64</accession>
<proteinExistence type="predicted"/>
<gene>
    <name evidence="2" type="ORF">B0H17DRAFT_159034</name>
</gene>
<reference evidence="2" key="1">
    <citation type="submission" date="2023-03" db="EMBL/GenBank/DDBJ databases">
        <title>Massive genome expansion in bonnet fungi (Mycena s.s.) driven by repeated elements and novel gene families across ecological guilds.</title>
        <authorList>
            <consortium name="Lawrence Berkeley National Laboratory"/>
            <person name="Harder C.B."/>
            <person name="Miyauchi S."/>
            <person name="Viragh M."/>
            <person name="Kuo A."/>
            <person name="Thoen E."/>
            <person name="Andreopoulos B."/>
            <person name="Lu D."/>
            <person name="Skrede I."/>
            <person name="Drula E."/>
            <person name="Henrissat B."/>
            <person name="Morin E."/>
            <person name="Kohler A."/>
            <person name="Barry K."/>
            <person name="LaButti K."/>
            <person name="Morin E."/>
            <person name="Salamov A."/>
            <person name="Lipzen A."/>
            <person name="Mereny Z."/>
            <person name="Hegedus B."/>
            <person name="Baldrian P."/>
            <person name="Stursova M."/>
            <person name="Weitz H."/>
            <person name="Taylor A."/>
            <person name="Grigoriev I.V."/>
            <person name="Nagy L.G."/>
            <person name="Martin F."/>
            <person name="Kauserud H."/>
        </authorList>
    </citation>
    <scope>NUCLEOTIDE SEQUENCE</scope>
    <source>
        <strain evidence="2">CBHHK067</strain>
    </source>
</reference>
<feature type="region of interest" description="Disordered" evidence="1">
    <location>
        <begin position="1"/>
        <end position="45"/>
    </location>
</feature>
<evidence type="ECO:0000313" key="2">
    <source>
        <dbReference type="EMBL" id="KAJ7674463.1"/>
    </source>
</evidence>
<feature type="compositionally biased region" description="Basic and acidic residues" evidence="1">
    <location>
        <begin position="1"/>
        <end position="12"/>
    </location>
</feature>
<name>A0AAD7GB64_MYCRO</name>
<dbReference type="EMBL" id="JARKIE010000154">
    <property type="protein sequence ID" value="KAJ7674463.1"/>
    <property type="molecule type" value="Genomic_DNA"/>
</dbReference>
<dbReference type="AlphaFoldDB" id="A0AAD7GB64"/>
<feature type="compositionally biased region" description="Polar residues" evidence="1">
    <location>
        <begin position="14"/>
        <end position="39"/>
    </location>
</feature>
<sequence length="78" mass="8900">MLHKLLTEHRGSCVDQTSTSSISESWPANTLSLAPTSTPRCPRGPHQLLRRAQGRAPEIGRLRRCQTRRSVLRRQRLE</sequence>
<comment type="caution">
    <text evidence="2">The sequence shown here is derived from an EMBL/GenBank/DDBJ whole genome shotgun (WGS) entry which is preliminary data.</text>
</comment>
<dbReference type="Proteomes" id="UP001221757">
    <property type="component" value="Unassembled WGS sequence"/>
</dbReference>
<evidence type="ECO:0000313" key="3">
    <source>
        <dbReference type="Proteomes" id="UP001221757"/>
    </source>
</evidence>
<protein>
    <submittedName>
        <fullName evidence="2">Uncharacterized protein</fullName>
    </submittedName>
</protein>
<evidence type="ECO:0000256" key="1">
    <source>
        <dbReference type="SAM" id="MobiDB-lite"/>
    </source>
</evidence>
<organism evidence="2 3">
    <name type="scientific">Mycena rosella</name>
    <name type="common">Pink bonnet</name>
    <name type="synonym">Agaricus rosellus</name>
    <dbReference type="NCBI Taxonomy" id="1033263"/>
    <lineage>
        <taxon>Eukaryota</taxon>
        <taxon>Fungi</taxon>
        <taxon>Dikarya</taxon>
        <taxon>Basidiomycota</taxon>
        <taxon>Agaricomycotina</taxon>
        <taxon>Agaricomycetes</taxon>
        <taxon>Agaricomycetidae</taxon>
        <taxon>Agaricales</taxon>
        <taxon>Marasmiineae</taxon>
        <taxon>Mycenaceae</taxon>
        <taxon>Mycena</taxon>
    </lineage>
</organism>
<keyword evidence="3" id="KW-1185">Reference proteome</keyword>